<protein>
    <submittedName>
        <fullName evidence="3">Phage terminase large subunit</fullName>
    </submittedName>
</protein>
<accession>A0A5B3H654</accession>
<evidence type="ECO:0000313" key="4">
    <source>
        <dbReference type="Proteomes" id="UP000322940"/>
    </source>
</evidence>
<reference evidence="3 4" key="1">
    <citation type="journal article" date="2019" name="Nat. Med.">
        <title>A library of human gut bacterial isolates paired with longitudinal multiomics data enables mechanistic microbiome research.</title>
        <authorList>
            <person name="Poyet M."/>
            <person name="Groussin M."/>
            <person name="Gibbons S.M."/>
            <person name="Avila-Pacheco J."/>
            <person name="Jiang X."/>
            <person name="Kearney S.M."/>
            <person name="Perrotta A.R."/>
            <person name="Berdy B."/>
            <person name="Zhao S."/>
            <person name="Lieberman T.D."/>
            <person name="Swanson P.K."/>
            <person name="Smith M."/>
            <person name="Roesemann S."/>
            <person name="Alexander J.E."/>
            <person name="Rich S.A."/>
            <person name="Livny J."/>
            <person name="Vlamakis H."/>
            <person name="Clish C."/>
            <person name="Bullock K."/>
            <person name="Deik A."/>
            <person name="Scott J."/>
            <person name="Pierce K.A."/>
            <person name="Xavier R.J."/>
            <person name="Alm E.J."/>
        </authorList>
    </citation>
    <scope>NUCLEOTIDE SEQUENCE [LARGE SCALE GENOMIC DNA]</scope>
    <source>
        <strain evidence="3 4">BIOML-A266</strain>
    </source>
</reference>
<proteinExistence type="predicted"/>
<gene>
    <name evidence="3" type="primary">terL</name>
    <name evidence="3" type="ORF">F2Y10_01990</name>
</gene>
<dbReference type="EMBL" id="VVXH01000001">
    <property type="protein sequence ID" value="KAA2381277.1"/>
    <property type="molecule type" value="Genomic_DNA"/>
</dbReference>
<dbReference type="Pfam" id="PF03237">
    <property type="entry name" value="Terminase_6N"/>
    <property type="match status" value="1"/>
</dbReference>
<dbReference type="AlphaFoldDB" id="A0A5B3H654"/>
<dbReference type="InterPro" id="IPR035421">
    <property type="entry name" value="Terminase_6C"/>
</dbReference>
<sequence>MRSSTIEVREQLMRLKREKLKLEAPTSFSRFLGYSNPKYELEWFHKLIADHCQMLLEGKIKNLMVFMPPQHGKSEIISRNFPAWALGQNPDLKIVGCSYSSDLAQQFSRSIQRTIDSKEYQAIFPATYLNGSNTRMDARGYLRNIDLFEMVGHRGFYKAVGVGGSLTGTPVDIAIIDDPVKDANEANSITYRQRVWDWYNTVLSTRLHNNSRQLFIMTRWHEDDLAGRILKAEPQEWTVLAIPAICEQEYDSGLSERHIGDALWPSRHSIEKLQKQKARAPREFNALYQQHPTIEGGNIVKRDWFRTISLAEFRSLRFNEPIHFYLDTAYNKKKKGQDNDPSGVLAACRIRNYIYLIDAQKVYKEMPDLLRFLPQYIAAHDGNSESKLHVEPKANGESVVQMLQEISPLNVKRTPTPTDDKEVRLRAVSPRVECGRVFIVEGSWNDDFLDEVCGFPSQPHDEFVDILGYAINDLYDEDDDIDYDILSKSSLGM</sequence>
<comment type="caution">
    <text evidence="3">The sequence shown here is derived from an EMBL/GenBank/DDBJ whole genome shotgun (WGS) entry which is preliminary data.</text>
</comment>
<evidence type="ECO:0000313" key="3">
    <source>
        <dbReference type="EMBL" id="KAA2381277.1"/>
    </source>
</evidence>
<feature type="domain" description="Terminase large subunit gp17-like C-terminal" evidence="2">
    <location>
        <begin position="388"/>
        <end position="472"/>
    </location>
</feature>
<dbReference type="InterPro" id="IPR006517">
    <property type="entry name" value="Phage_terminase_lsu-like_C"/>
</dbReference>
<dbReference type="Proteomes" id="UP000322940">
    <property type="component" value="Unassembled WGS sequence"/>
</dbReference>
<dbReference type="NCBIfam" id="TIGR01630">
    <property type="entry name" value="psiM2_ORF9"/>
    <property type="match status" value="1"/>
</dbReference>
<dbReference type="RefSeq" id="WP_130064500.1">
    <property type="nucleotide sequence ID" value="NZ_RCXC01000001.1"/>
</dbReference>
<evidence type="ECO:0000259" key="2">
    <source>
        <dbReference type="Pfam" id="PF17289"/>
    </source>
</evidence>
<name>A0A5B3H654_9BACT</name>
<keyword evidence="1" id="KW-1188">Viral release from host cell</keyword>
<organism evidence="3 4">
    <name type="scientific">Alistipes onderdonkii</name>
    <dbReference type="NCBI Taxonomy" id="328813"/>
    <lineage>
        <taxon>Bacteria</taxon>
        <taxon>Pseudomonadati</taxon>
        <taxon>Bacteroidota</taxon>
        <taxon>Bacteroidia</taxon>
        <taxon>Bacteroidales</taxon>
        <taxon>Rikenellaceae</taxon>
        <taxon>Alistipes</taxon>
    </lineage>
</organism>
<dbReference type="Pfam" id="PF17289">
    <property type="entry name" value="Terminase_6C"/>
    <property type="match status" value="1"/>
</dbReference>
<evidence type="ECO:0000256" key="1">
    <source>
        <dbReference type="ARBA" id="ARBA00022612"/>
    </source>
</evidence>